<feature type="transmembrane region" description="Helical" evidence="2">
    <location>
        <begin position="35"/>
        <end position="52"/>
    </location>
</feature>
<keyword evidence="2" id="KW-1133">Transmembrane helix</keyword>
<feature type="transmembrane region" description="Helical" evidence="2">
    <location>
        <begin position="133"/>
        <end position="152"/>
    </location>
</feature>
<evidence type="ECO:0000313" key="4">
    <source>
        <dbReference type="Proteomes" id="UP000887568"/>
    </source>
</evidence>
<name>A0A914BJM0_PATMI</name>
<sequence length="550" mass="61010">MARCCMIIKGSLVRILFSILVGLCVWLVSAKDGRLWMLWVVFLLLIFMEGAYTLGVKKHGSWKWFSPTMALFLMCTVPCLWVIEWDVYQLRYNNCEVTDDVVVTCEPFNKTPLPPIFGHQVSLPGLEMTLPEWGLILHQLLLFSLILGRWLLPKGELSRDQLSQLLLVQIGMAADILEFVTEGVKVVQIYDNNDLHVIVLLSVWTWSLPQFTLSLTLTKGRKKRVAGVVPLGPESRKKRLVRLKGGKESSDRCHFFCGTETWAILVTLVMQDLPFLGTRLYLIFNPLVPLTIPFFFFAFKNALLAMLELYRLAVILQEYRAKRKARAVRVGPESSHPEAMELGDRTVATRPVVPIPSDDPNPKVVDKTASVWFISRFLRGFGDHEQQLRHRKHASIQTEGPGHLNDRVGLLSPNWHCRTGDCQDDAHNELSTGNYRESQTMRSGVVMGSPGGENGHKNCAFVVDFSDEDEGATSGVHDGVIGDHSGDLNSVCDPDAGGEVHGGGDAMGSGEEGEAIRQSIFAIVAIVDECHDGEKGQGGDGGDSGNSEKE</sequence>
<dbReference type="InterPro" id="IPR019169">
    <property type="entry name" value="Transmembrane_26"/>
</dbReference>
<dbReference type="OrthoDB" id="10042902at2759"/>
<keyword evidence="2" id="KW-0812">Transmembrane</keyword>
<proteinExistence type="predicted"/>
<dbReference type="PANTHER" id="PTHR22168:SF7">
    <property type="entry name" value="TRANSMEMBRANE PROTEIN 26-LIKE"/>
    <property type="match status" value="1"/>
</dbReference>
<dbReference type="GeneID" id="119744570"/>
<evidence type="ECO:0000313" key="3">
    <source>
        <dbReference type="EnsemblMetazoa" id="XP_038076483.1"/>
    </source>
</evidence>
<dbReference type="Proteomes" id="UP000887568">
    <property type="component" value="Unplaced"/>
</dbReference>
<evidence type="ECO:0000256" key="1">
    <source>
        <dbReference type="SAM" id="MobiDB-lite"/>
    </source>
</evidence>
<dbReference type="AlphaFoldDB" id="A0A914BJM0"/>
<dbReference type="OMA" id="TEVWAIL"/>
<dbReference type="EnsemblMetazoa" id="XM_038220555.1">
    <property type="protein sequence ID" value="XP_038076483.1"/>
    <property type="gene ID" value="LOC119744570"/>
</dbReference>
<reference evidence="3" key="1">
    <citation type="submission" date="2022-11" db="UniProtKB">
        <authorList>
            <consortium name="EnsemblMetazoa"/>
        </authorList>
    </citation>
    <scope>IDENTIFICATION</scope>
</reference>
<keyword evidence="2" id="KW-0472">Membrane</keyword>
<protein>
    <recommendedName>
        <fullName evidence="5">Transmembrane protein 26</fullName>
    </recommendedName>
</protein>
<evidence type="ECO:0000256" key="2">
    <source>
        <dbReference type="SAM" id="Phobius"/>
    </source>
</evidence>
<feature type="transmembrane region" description="Helical" evidence="2">
    <location>
        <begin position="64"/>
        <end position="83"/>
    </location>
</feature>
<evidence type="ECO:0008006" key="5">
    <source>
        <dbReference type="Google" id="ProtNLM"/>
    </source>
</evidence>
<organism evidence="3 4">
    <name type="scientific">Patiria miniata</name>
    <name type="common">Bat star</name>
    <name type="synonym">Asterina miniata</name>
    <dbReference type="NCBI Taxonomy" id="46514"/>
    <lineage>
        <taxon>Eukaryota</taxon>
        <taxon>Metazoa</taxon>
        <taxon>Echinodermata</taxon>
        <taxon>Eleutherozoa</taxon>
        <taxon>Asterozoa</taxon>
        <taxon>Asteroidea</taxon>
        <taxon>Valvatacea</taxon>
        <taxon>Valvatida</taxon>
        <taxon>Asterinidae</taxon>
        <taxon>Patiria</taxon>
    </lineage>
</organism>
<accession>A0A914BJM0</accession>
<keyword evidence="4" id="KW-1185">Reference proteome</keyword>
<dbReference type="RefSeq" id="XP_038076483.1">
    <property type="nucleotide sequence ID" value="XM_038220555.1"/>
</dbReference>
<dbReference type="Pfam" id="PF09772">
    <property type="entry name" value="Tmem26"/>
    <property type="match status" value="1"/>
</dbReference>
<feature type="transmembrane region" description="Helical" evidence="2">
    <location>
        <begin position="12"/>
        <end position="29"/>
    </location>
</feature>
<dbReference type="PANTHER" id="PTHR22168">
    <property type="entry name" value="TMEM26 PROTEIN"/>
    <property type="match status" value="1"/>
</dbReference>
<feature type="region of interest" description="Disordered" evidence="1">
    <location>
        <begin position="531"/>
        <end position="550"/>
    </location>
</feature>